<dbReference type="OrthoDB" id="9771229at2"/>
<reference evidence="8 9" key="1">
    <citation type="submission" date="2019-02" db="EMBL/GenBank/DDBJ databases">
        <authorList>
            <person name="Fomenkov A."/>
            <person name="Dubinina G."/>
            <person name="Grabovich M."/>
            <person name="Vincze T."/>
            <person name="Roberts R.J."/>
        </authorList>
    </citation>
    <scope>NUCLEOTIDE SEQUENCE [LARGE SCALE GENOMIC DNA]</scope>
    <source>
        <strain evidence="8 9">P</strain>
    </source>
</reference>
<sequence>MRSMTGYGTSEYSDENIRISVDLKAYNNKYLDISLNMPSWLGPLEGRVRDIVKNKRIFRGRIEFNIRIKELVENIKINIDETLVESVVSSLNSVIKKSSLKSEIQLSDILNFEGVIKTDKTRDLEGIWELLSPEIEAVLDQFIFEKEREGILLKEDIFSSLDLITLDLKNITKYIPLVEEKIKNNFREKFTEVLGNEIDENRILSELGVLLVKYDINEEIVRLKSHIENFKLSSREIPCGKKLDFICQEMNREINTIGSKSPIIEISKLVVNMKNSLEQIREQARNVE</sequence>
<dbReference type="EMBL" id="CP035807">
    <property type="protein sequence ID" value="QEN05938.1"/>
    <property type="molecule type" value="Genomic_DNA"/>
</dbReference>
<evidence type="ECO:0000259" key="6">
    <source>
        <dbReference type="Pfam" id="PF03755"/>
    </source>
</evidence>
<comment type="cofactor">
    <cofactor evidence="1">
        <name>a divalent metal cation</name>
        <dbReference type="ChEBI" id="CHEBI:60240"/>
    </cofactor>
</comment>
<evidence type="ECO:0000313" key="9">
    <source>
        <dbReference type="Proteomes" id="UP000323824"/>
    </source>
</evidence>
<evidence type="ECO:0000256" key="4">
    <source>
        <dbReference type="ARBA" id="ARBA00022801"/>
    </source>
</evidence>
<accession>A0A5C1QEY0</accession>
<dbReference type="GO" id="GO:0004521">
    <property type="term" value="F:RNA endonuclease activity"/>
    <property type="evidence" value="ECO:0007669"/>
    <property type="project" value="InterPro"/>
</dbReference>
<keyword evidence="4" id="KW-0378">Hydrolase</keyword>
<dbReference type="NCBIfam" id="TIGR00255">
    <property type="entry name" value="YicC/YloC family endoribonuclease"/>
    <property type="match status" value="1"/>
</dbReference>
<evidence type="ECO:0000259" key="7">
    <source>
        <dbReference type="Pfam" id="PF08340"/>
    </source>
</evidence>
<dbReference type="RefSeq" id="WP_149569172.1">
    <property type="nucleotide sequence ID" value="NZ_CP035807.1"/>
</dbReference>
<dbReference type="Proteomes" id="UP000323824">
    <property type="component" value="Chromosome"/>
</dbReference>
<dbReference type="AlphaFoldDB" id="A0A5C1QEY0"/>
<keyword evidence="2" id="KW-0540">Nuclease</keyword>
<name>A0A5C1QEY0_9SPIO</name>
<feature type="domain" description="Endoribonuclease YicC-like N-terminal" evidence="6">
    <location>
        <begin position="1"/>
        <end position="154"/>
    </location>
</feature>
<dbReference type="InterPro" id="IPR005229">
    <property type="entry name" value="YicC/YloC-like"/>
</dbReference>
<keyword evidence="3" id="KW-0255">Endonuclease</keyword>
<evidence type="ECO:0000256" key="5">
    <source>
        <dbReference type="ARBA" id="ARBA00035648"/>
    </source>
</evidence>
<dbReference type="Pfam" id="PF03755">
    <property type="entry name" value="YicC-like_N"/>
    <property type="match status" value="1"/>
</dbReference>
<evidence type="ECO:0000256" key="2">
    <source>
        <dbReference type="ARBA" id="ARBA00022722"/>
    </source>
</evidence>
<dbReference type="InterPro" id="IPR013551">
    <property type="entry name" value="YicC-like_C"/>
</dbReference>
<protein>
    <submittedName>
        <fullName evidence="8">YicC family protein</fullName>
    </submittedName>
</protein>
<feature type="domain" description="Endoribonuclease YicC-like C-terminal" evidence="7">
    <location>
        <begin position="172"/>
        <end position="288"/>
    </location>
</feature>
<dbReference type="KEGG" id="sper:EW093_14955"/>
<dbReference type="InterPro" id="IPR013527">
    <property type="entry name" value="YicC-like_N"/>
</dbReference>
<evidence type="ECO:0000313" key="8">
    <source>
        <dbReference type="EMBL" id="QEN05938.1"/>
    </source>
</evidence>
<dbReference type="GO" id="GO:0016787">
    <property type="term" value="F:hydrolase activity"/>
    <property type="evidence" value="ECO:0007669"/>
    <property type="project" value="UniProtKB-KW"/>
</dbReference>
<proteinExistence type="inferred from homology"/>
<keyword evidence="9" id="KW-1185">Reference proteome</keyword>
<dbReference type="Pfam" id="PF08340">
    <property type="entry name" value="YicC-like_C"/>
    <property type="match status" value="1"/>
</dbReference>
<dbReference type="PANTHER" id="PTHR30636:SF3">
    <property type="entry name" value="UPF0701 PROTEIN YICC"/>
    <property type="match status" value="1"/>
</dbReference>
<gene>
    <name evidence="8" type="ORF">EW093_14955</name>
</gene>
<organism evidence="8 9">
    <name type="scientific">Thiospirochaeta perfilievii</name>
    <dbReference type="NCBI Taxonomy" id="252967"/>
    <lineage>
        <taxon>Bacteria</taxon>
        <taxon>Pseudomonadati</taxon>
        <taxon>Spirochaetota</taxon>
        <taxon>Spirochaetia</taxon>
        <taxon>Spirochaetales</taxon>
        <taxon>Spirochaetaceae</taxon>
        <taxon>Thiospirochaeta</taxon>
    </lineage>
</organism>
<evidence type="ECO:0000256" key="3">
    <source>
        <dbReference type="ARBA" id="ARBA00022759"/>
    </source>
</evidence>
<comment type="similarity">
    <text evidence="5">Belongs to the YicC/YloC family.</text>
</comment>
<reference evidence="8 9" key="2">
    <citation type="submission" date="2019-09" db="EMBL/GenBank/DDBJ databases">
        <title>Complete Genome Sequence and Methylome Analysis of free living Spirochaetas.</title>
        <authorList>
            <person name="Leshcheva N."/>
            <person name="Mikheeva N."/>
        </authorList>
    </citation>
    <scope>NUCLEOTIDE SEQUENCE [LARGE SCALE GENOMIC DNA]</scope>
    <source>
        <strain evidence="8 9">P</strain>
    </source>
</reference>
<dbReference type="PANTHER" id="PTHR30636">
    <property type="entry name" value="UPF0701 PROTEIN YICC"/>
    <property type="match status" value="1"/>
</dbReference>
<evidence type="ECO:0000256" key="1">
    <source>
        <dbReference type="ARBA" id="ARBA00001968"/>
    </source>
</evidence>